<gene>
    <name evidence="4" type="ORF">J2Z81_002344</name>
</gene>
<dbReference type="RefSeq" id="WP_029266185.1">
    <property type="nucleotide sequence ID" value="NZ_JAGIKX010000024.1"/>
</dbReference>
<dbReference type="NCBIfam" id="NF005802">
    <property type="entry name" value="PRK07657.1"/>
    <property type="match status" value="1"/>
</dbReference>
<keyword evidence="5" id="KW-1185">Reference proteome</keyword>
<dbReference type="InterPro" id="IPR018376">
    <property type="entry name" value="Enoyl-CoA_hyd/isom_CS"/>
</dbReference>
<dbReference type="InterPro" id="IPR029045">
    <property type="entry name" value="ClpP/crotonase-like_dom_sf"/>
</dbReference>
<reference evidence="4 5" key="1">
    <citation type="submission" date="2021-03" db="EMBL/GenBank/DDBJ databases">
        <title>Genomic Encyclopedia of Type Strains, Phase IV (KMG-IV): sequencing the most valuable type-strain genomes for metagenomic binning, comparative biology and taxonomic classification.</title>
        <authorList>
            <person name="Goeker M."/>
        </authorList>
    </citation>
    <scope>NUCLEOTIDE SEQUENCE [LARGE SCALE GENOMIC DNA]</scope>
    <source>
        <strain evidence="4 5">DSM 25790</strain>
    </source>
</reference>
<dbReference type="EMBL" id="JAGIKX010000024">
    <property type="protein sequence ID" value="MBP2258361.1"/>
    <property type="molecule type" value="Genomic_DNA"/>
</dbReference>
<evidence type="ECO:0000256" key="2">
    <source>
        <dbReference type="ARBA" id="ARBA00023239"/>
    </source>
</evidence>
<dbReference type="Proteomes" id="UP001519294">
    <property type="component" value="Unassembled WGS sequence"/>
</dbReference>
<accession>A0ABS4SB67</accession>
<evidence type="ECO:0000256" key="3">
    <source>
        <dbReference type="RuleBase" id="RU003707"/>
    </source>
</evidence>
<keyword evidence="2" id="KW-0456">Lyase</keyword>
<organism evidence="4 5">
    <name type="scientific">Virgibacillus alimentarius</name>
    <dbReference type="NCBI Taxonomy" id="698769"/>
    <lineage>
        <taxon>Bacteria</taxon>
        <taxon>Bacillati</taxon>
        <taxon>Bacillota</taxon>
        <taxon>Bacilli</taxon>
        <taxon>Bacillales</taxon>
        <taxon>Bacillaceae</taxon>
        <taxon>Virgibacillus</taxon>
    </lineage>
</organism>
<evidence type="ECO:0000313" key="5">
    <source>
        <dbReference type="Proteomes" id="UP001519294"/>
    </source>
</evidence>
<proteinExistence type="inferred from homology"/>
<dbReference type="InterPro" id="IPR014748">
    <property type="entry name" value="Enoyl-CoA_hydra_C"/>
</dbReference>
<dbReference type="Gene3D" id="3.90.226.10">
    <property type="entry name" value="2-enoyl-CoA Hydratase, Chain A, domain 1"/>
    <property type="match status" value="1"/>
</dbReference>
<dbReference type="InterPro" id="IPR001753">
    <property type="entry name" value="Enoyl-CoA_hydra/iso"/>
</dbReference>
<dbReference type="CDD" id="cd06558">
    <property type="entry name" value="crotonase-like"/>
    <property type="match status" value="1"/>
</dbReference>
<evidence type="ECO:0000256" key="1">
    <source>
        <dbReference type="ARBA" id="ARBA00005254"/>
    </source>
</evidence>
<sequence length="260" mass="28353">MSNLVQVELRDDHIAIIKLNRPEAANAMSRQLLKEINDAIFSISEYDSIYCTVITGVGEKAFCAGADLKERSGMNNKEVIEAVRSIGNTVLNIEQMRMPVIAALNGVAFGGGLELALGCDIRLAAEHIHLGLTETSLAIIPGAGGTQRLPRLIGIGNAKQLIYTAKKLTAREARNLGLVEEIIEPSQLIERSIEIAKDIASNGPIAVQQAKIAINNGMQVDLLTGLEIEHLSYKETIRTEDRLEGLRAFKEKRKPVYKGD</sequence>
<dbReference type="PANTHER" id="PTHR11941:SF54">
    <property type="entry name" value="ENOYL-COA HYDRATASE, MITOCHONDRIAL"/>
    <property type="match status" value="1"/>
</dbReference>
<dbReference type="PANTHER" id="PTHR11941">
    <property type="entry name" value="ENOYL-COA HYDRATASE-RELATED"/>
    <property type="match status" value="1"/>
</dbReference>
<dbReference type="Gene3D" id="1.10.12.10">
    <property type="entry name" value="Lyase 2-enoyl-coa Hydratase, Chain A, domain 2"/>
    <property type="match status" value="1"/>
</dbReference>
<protein>
    <submittedName>
        <fullName evidence="4">Enoyl-CoA hydratase/carnithine racemase</fullName>
    </submittedName>
</protein>
<dbReference type="SUPFAM" id="SSF52096">
    <property type="entry name" value="ClpP/crotonase"/>
    <property type="match status" value="1"/>
</dbReference>
<dbReference type="PROSITE" id="PS00166">
    <property type="entry name" value="ENOYL_COA_HYDRATASE"/>
    <property type="match status" value="1"/>
</dbReference>
<evidence type="ECO:0000313" key="4">
    <source>
        <dbReference type="EMBL" id="MBP2258361.1"/>
    </source>
</evidence>
<comment type="caution">
    <text evidence="4">The sequence shown here is derived from an EMBL/GenBank/DDBJ whole genome shotgun (WGS) entry which is preliminary data.</text>
</comment>
<dbReference type="Pfam" id="PF00378">
    <property type="entry name" value="ECH_1"/>
    <property type="match status" value="1"/>
</dbReference>
<name>A0ABS4SB67_9BACI</name>
<comment type="similarity">
    <text evidence="1 3">Belongs to the enoyl-CoA hydratase/isomerase family.</text>
</comment>